<comment type="caution">
    <text evidence="3">The sequence shown here is derived from an EMBL/GenBank/DDBJ whole genome shotgun (WGS) entry which is preliminary data.</text>
</comment>
<feature type="domain" description="Heterokaryon incompatibility" evidence="2">
    <location>
        <begin position="1"/>
        <end position="67"/>
    </location>
</feature>
<evidence type="ECO:0000259" key="2">
    <source>
        <dbReference type="Pfam" id="PF06985"/>
    </source>
</evidence>
<dbReference type="InterPro" id="IPR010730">
    <property type="entry name" value="HET"/>
</dbReference>
<keyword evidence="1" id="KW-0732">Signal</keyword>
<dbReference type="OrthoDB" id="5125733at2759"/>
<dbReference type="Proteomes" id="UP000799444">
    <property type="component" value="Unassembled WGS sequence"/>
</dbReference>
<name>A0A9P4QU05_9PLEO</name>
<proteinExistence type="predicted"/>
<feature type="signal peptide" evidence="1">
    <location>
        <begin position="1"/>
        <end position="27"/>
    </location>
</feature>
<evidence type="ECO:0000256" key="1">
    <source>
        <dbReference type="SAM" id="SignalP"/>
    </source>
</evidence>
<accession>A0A9P4QU05</accession>
<feature type="chain" id="PRO_5040238893" description="Heterokaryon incompatibility domain-containing protein" evidence="1">
    <location>
        <begin position="28"/>
        <end position="173"/>
    </location>
</feature>
<organism evidence="3 4">
    <name type="scientific">Polyplosphaeria fusca</name>
    <dbReference type="NCBI Taxonomy" id="682080"/>
    <lineage>
        <taxon>Eukaryota</taxon>
        <taxon>Fungi</taxon>
        <taxon>Dikarya</taxon>
        <taxon>Ascomycota</taxon>
        <taxon>Pezizomycotina</taxon>
        <taxon>Dothideomycetes</taxon>
        <taxon>Pleosporomycetidae</taxon>
        <taxon>Pleosporales</taxon>
        <taxon>Tetraplosphaeriaceae</taxon>
        <taxon>Polyplosphaeria</taxon>
    </lineage>
</organism>
<keyword evidence="4" id="KW-1185">Reference proteome</keyword>
<evidence type="ECO:0000313" key="3">
    <source>
        <dbReference type="EMBL" id="KAF2731059.1"/>
    </source>
</evidence>
<dbReference type="EMBL" id="ML996203">
    <property type="protein sequence ID" value="KAF2731059.1"/>
    <property type="molecule type" value="Genomic_DNA"/>
</dbReference>
<reference evidence="3" key="1">
    <citation type="journal article" date="2020" name="Stud. Mycol.">
        <title>101 Dothideomycetes genomes: a test case for predicting lifestyles and emergence of pathogens.</title>
        <authorList>
            <person name="Haridas S."/>
            <person name="Albert R."/>
            <person name="Binder M."/>
            <person name="Bloem J."/>
            <person name="Labutti K."/>
            <person name="Salamov A."/>
            <person name="Andreopoulos B."/>
            <person name="Baker S."/>
            <person name="Barry K."/>
            <person name="Bills G."/>
            <person name="Bluhm B."/>
            <person name="Cannon C."/>
            <person name="Castanera R."/>
            <person name="Culley D."/>
            <person name="Daum C."/>
            <person name="Ezra D."/>
            <person name="Gonzalez J."/>
            <person name="Henrissat B."/>
            <person name="Kuo A."/>
            <person name="Liang C."/>
            <person name="Lipzen A."/>
            <person name="Lutzoni F."/>
            <person name="Magnuson J."/>
            <person name="Mondo S."/>
            <person name="Nolan M."/>
            <person name="Ohm R."/>
            <person name="Pangilinan J."/>
            <person name="Park H.-J."/>
            <person name="Ramirez L."/>
            <person name="Alfaro M."/>
            <person name="Sun H."/>
            <person name="Tritt A."/>
            <person name="Yoshinaga Y."/>
            <person name="Zwiers L.-H."/>
            <person name="Turgeon B."/>
            <person name="Goodwin S."/>
            <person name="Spatafora J."/>
            <person name="Crous P."/>
            <person name="Grigoriev I."/>
        </authorList>
    </citation>
    <scope>NUCLEOTIDE SEQUENCE</scope>
    <source>
        <strain evidence="3">CBS 125425</strain>
    </source>
</reference>
<gene>
    <name evidence="3" type="ORF">EJ04DRAFT_443732</name>
</gene>
<sequence>TFKDAILYARRLGLAWIWIDLLCIVQDDPLDWKKEVGQLASICQNAFITLSATEASHGNGGFFSAERPMLCTSVPTDFKLAFDGRETPIFPGRFRNGLLSSRLLHFISEELSWECREMYSCLDITYSKDILPALAGIARRWNRHNNDQYLAGLWRASIMKGLTWKPVSGLEIR</sequence>
<dbReference type="Pfam" id="PF06985">
    <property type="entry name" value="HET"/>
    <property type="match status" value="1"/>
</dbReference>
<feature type="non-terminal residue" evidence="3">
    <location>
        <position position="1"/>
    </location>
</feature>
<dbReference type="AlphaFoldDB" id="A0A9P4QU05"/>
<dbReference type="PANTHER" id="PTHR33112">
    <property type="entry name" value="DOMAIN PROTEIN, PUTATIVE-RELATED"/>
    <property type="match status" value="1"/>
</dbReference>
<protein>
    <recommendedName>
        <fullName evidence="2">Heterokaryon incompatibility domain-containing protein</fullName>
    </recommendedName>
</protein>
<evidence type="ECO:0000313" key="4">
    <source>
        <dbReference type="Proteomes" id="UP000799444"/>
    </source>
</evidence>
<dbReference type="PANTHER" id="PTHR33112:SF9">
    <property type="entry name" value="HETEROKARYON INCOMPATIBILITY DOMAIN-CONTAINING PROTEIN"/>
    <property type="match status" value="1"/>
</dbReference>